<evidence type="ECO:0000313" key="3">
    <source>
        <dbReference type="Proteomes" id="UP000550707"/>
    </source>
</evidence>
<reference evidence="2 3" key="1">
    <citation type="journal article" date="2020" name="Nature">
        <title>Six reference-quality genomes reveal evolution of bat adaptations.</title>
        <authorList>
            <person name="Jebb D."/>
            <person name="Huang Z."/>
            <person name="Pippel M."/>
            <person name="Hughes G.M."/>
            <person name="Lavrichenko K."/>
            <person name="Devanna P."/>
            <person name="Winkler S."/>
            <person name="Jermiin L.S."/>
            <person name="Skirmuntt E.C."/>
            <person name="Katzourakis A."/>
            <person name="Burkitt-Gray L."/>
            <person name="Ray D.A."/>
            <person name="Sullivan K.A.M."/>
            <person name="Roscito J.G."/>
            <person name="Kirilenko B.M."/>
            <person name="Davalos L.M."/>
            <person name="Corthals A.P."/>
            <person name="Power M.L."/>
            <person name="Jones G."/>
            <person name="Ransome R.D."/>
            <person name="Dechmann D.K.N."/>
            <person name="Locatelli A.G."/>
            <person name="Puechmaille S.J."/>
            <person name="Fedrigo O."/>
            <person name="Jarvis E.D."/>
            <person name="Hiller M."/>
            <person name="Vernes S.C."/>
            <person name="Myers E.W."/>
            <person name="Teeling E.C."/>
        </authorList>
    </citation>
    <scope>NUCLEOTIDE SEQUENCE [LARGE SCALE GENOMIC DNA]</scope>
    <source>
        <strain evidence="2">MMolMol1</strain>
        <tissue evidence="2">Muscle</tissue>
    </source>
</reference>
<feature type="compositionally biased region" description="Basic residues" evidence="1">
    <location>
        <begin position="1"/>
        <end position="11"/>
    </location>
</feature>
<sequence>MKAFQRNRSRLKKDYDDFRRHPDHDKFTRELWTAEESEGDPGKESPKVEISKSVDSTEPLDILEKDHFDSGSLSVTSTSSSVGTRPPVLVSGNDTSSRIMPILSNRLCTSNLGNTVAISTVKTGHLASSVLISTTQPTVSPKCLTSALQIPVNVALPTPVTISPKIINTVPQVATVPGTTRSVSLSKRQSRTSVQFQPPGISATVPTNINTNKPQTELPSLSPSPGKIINISNFASLPSQPMSPALVKSSSSYSSTPGGSTIHTSTAPSNVTSVVGGQFSEPCIQQKIVINTSTPLAPGTQIMINGARFIVPPQGLGAGSHVLLISTNPKYGPPLVLNSGQGTQPTPVENPVQKTTLASNNSLSGQPVKQSLRTSTKIVNSLENASSLPTVHTTPQIINTTAKVSVPPPVPTVSLTSVIKSPPGTLLAKTSLVSSICSSNPPLPSSTSVFHLDTSVKKLLVSPEGAILNTISTPASKVSSLSSSLSQIVVSASRNPASVFPALQASGLEKPDTAAS</sequence>
<feature type="compositionally biased region" description="Polar residues" evidence="1">
    <location>
        <begin position="204"/>
        <end position="223"/>
    </location>
</feature>
<feature type="region of interest" description="Disordered" evidence="1">
    <location>
        <begin position="1"/>
        <end position="56"/>
    </location>
</feature>
<comment type="caution">
    <text evidence="2">The sequence shown here is derived from an EMBL/GenBank/DDBJ whole genome shotgun (WGS) entry which is preliminary data.</text>
</comment>
<evidence type="ECO:0000313" key="2">
    <source>
        <dbReference type="EMBL" id="KAF6433657.1"/>
    </source>
</evidence>
<feature type="compositionally biased region" description="Low complexity" evidence="1">
    <location>
        <begin position="71"/>
        <end position="84"/>
    </location>
</feature>
<dbReference type="EMBL" id="JACASF010000014">
    <property type="protein sequence ID" value="KAF6433657.1"/>
    <property type="molecule type" value="Genomic_DNA"/>
</dbReference>
<feature type="region of interest" description="Disordered" evidence="1">
    <location>
        <begin position="181"/>
        <end position="223"/>
    </location>
</feature>
<evidence type="ECO:0000256" key="1">
    <source>
        <dbReference type="SAM" id="MobiDB-lite"/>
    </source>
</evidence>
<accession>A0A7J8EDS5</accession>
<dbReference type="PANTHER" id="PTHR31095:SF3">
    <property type="entry name" value="RIKEN CDNA 9930021J03 GENE"/>
    <property type="match status" value="1"/>
</dbReference>
<feature type="region of interest" description="Disordered" evidence="1">
    <location>
        <begin position="248"/>
        <end position="267"/>
    </location>
</feature>
<feature type="compositionally biased region" description="Polar residues" evidence="1">
    <location>
        <begin position="181"/>
        <end position="196"/>
    </location>
</feature>
<organism evidence="2 3">
    <name type="scientific">Molossus molossus</name>
    <name type="common">Pallas' mastiff bat</name>
    <name type="synonym">Vespertilio molossus</name>
    <dbReference type="NCBI Taxonomy" id="27622"/>
    <lineage>
        <taxon>Eukaryota</taxon>
        <taxon>Metazoa</taxon>
        <taxon>Chordata</taxon>
        <taxon>Craniata</taxon>
        <taxon>Vertebrata</taxon>
        <taxon>Euteleostomi</taxon>
        <taxon>Mammalia</taxon>
        <taxon>Eutheria</taxon>
        <taxon>Laurasiatheria</taxon>
        <taxon>Chiroptera</taxon>
        <taxon>Yangochiroptera</taxon>
        <taxon>Molossidae</taxon>
        <taxon>Molossus</taxon>
    </lineage>
</organism>
<dbReference type="PANTHER" id="PTHR31095">
    <property type="entry name" value="RIKEN CDNA 9930021J03 GENE"/>
    <property type="match status" value="1"/>
</dbReference>
<protein>
    <submittedName>
        <fullName evidence="2">Uncharacterized protein</fullName>
    </submittedName>
</protein>
<dbReference type="Proteomes" id="UP000550707">
    <property type="component" value="Unassembled WGS sequence"/>
</dbReference>
<feature type="compositionally biased region" description="Basic and acidic residues" evidence="1">
    <location>
        <begin position="40"/>
        <end position="52"/>
    </location>
</feature>
<keyword evidence="3" id="KW-1185">Reference proteome</keyword>
<gene>
    <name evidence="2" type="ORF">HJG59_007278</name>
</gene>
<dbReference type="AlphaFoldDB" id="A0A7J8EDS5"/>
<feature type="compositionally biased region" description="Low complexity" evidence="1">
    <location>
        <begin position="249"/>
        <end position="261"/>
    </location>
</feature>
<dbReference type="InterPro" id="IPR040214">
    <property type="entry name" value="BRD10"/>
</dbReference>
<feature type="compositionally biased region" description="Basic and acidic residues" evidence="1">
    <location>
        <begin position="12"/>
        <end position="29"/>
    </location>
</feature>
<name>A0A7J8EDS5_MOLMO</name>
<proteinExistence type="predicted"/>
<feature type="region of interest" description="Disordered" evidence="1">
    <location>
        <begin position="71"/>
        <end position="93"/>
    </location>
</feature>